<feature type="chain" id="PRO_5040479767" evidence="2">
    <location>
        <begin position="21"/>
        <end position="274"/>
    </location>
</feature>
<feature type="compositionally biased region" description="Polar residues" evidence="1">
    <location>
        <begin position="41"/>
        <end position="73"/>
    </location>
</feature>
<dbReference type="EMBL" id="JAABOA010004819">
    <property type="protein sequence ID" value="KAF9577450.1"/>
    <property type="molecule type" value="Genomic_DNA"/>
</dbReference>
<sequence length="274" mass="30149">SNTMIITIAIALGLVKGLLLEPVVSSAQPTNSNSIHEKQQQQETVSTEHLNVPQEQTTPAPQSESTPAPNQSADEGKEKKNKEKKDKAKKDKAENIPDEQIPFISVDDCHACPTPCQDQDHTHYPSYLKMDYESPLMNSSKPYSRHVLISTGQSDWEVSIDDDKDSLAPYLQQAISNGQQRLKEANNGKDLPRIVLTNSSRKPEDWTGPGWQVIILPDHIVVNNVTPDQCDDFFDAFLTSPVGTLVGSTPVTPGKELAVEIDPGNRHLGEQAHS</sequence>
<feature type="region of interest" description="Disordered" evidence="1">
    <location>
        <begin position="28"/>
        <end position="100"/>
    </location>
</feature>
<dbReference type="Proteomes" id="UP000780801">
    <property type="component" value="Unassembled WGS sequence"/>
</dbReference>
<reference evidence="3" key="1">
    <citation type="journal article" date="2020" name="Fungal Divers.">
        <title>Resolving the Mortierellaceae phylogeny through synthesis of multi-gene phylogenetics and phylogenomics.</title>
        <authorList>
            <person name="Vandepol N."/>
            <person name="Liber J."/>
            <person name="Desiro A."/>
            <person name="Na H."/>
            <person name="Kennedy M."/>
            <person name="Barry K."/>
            <person name="Grigoriev I.V."/>
            <person name="Miller A.N."/>
            <person name="O'Donnell K."/>
            <person name="Stajich J.E."/>
            <person name="Bonito G."/>
        </authorList>
    </citation>
    <scope>NUCLEOTIDE SEQUENCE</scope>
    <source>
        <strain evidence="3">KOD1015</strain>
    </source>
</reference>
<dbReference type="PANTHER" id="PTHR31902">
    <property type="entry name" value="ACTIN PATCHES DISTAL PROTEIN 1"/>
    <property type="match status" value="1"/>
</dbReference>
<dbReference type="OrthoDB" id="10253744at2759"/>
<dbReference type="Pfam" id="PF06999">
    <property type="entry name" value="Suc_Fer-like"/>
    <property type="match status" value="1"/>
</dbReference>
<organism evidence="3 4">
    <name type="scientific">Lunasporangiospora selenospora</name>
    <dbReference type="NCBI Taxonomy" id="979761"/>
    <lineage>
        <taxon>Eukaryota</taxon>
        <taxon>Fungi</taxon>
        <taxon>Fungi incertae sedis</taxon>
        <taxon>Mucoromycota</taxon>
        <taxon>Mortierellomycotina</taxon>
        <taxon>Mortierellomycetes</taxon>
        <taxon>Mortierellales</taxon>
        <taxon>Mortierellaceae</taxon>
        <taxon>Lunasporangiospora</taxon>
    </lineage>
</organism>
<dbReference type="PANTHER" id="PTHR31902:SF14">
    <property type="entry name" value="ACTIN PATCHES DISTAL PROTEIN 1"/>
    <property type="match status" value="1"/>
</dbReference>
<accession>A0A9P6KA99</accession>
<evidence type="ECO:0000313" key="4">
    <source>
        <dbReference type="Proteomes" id="UP000780801"/>
    </source>
</evidence>
<gene>
    <name evidence="3" type="ORF">BGW38_007329</name>
</gene>
<keyword evidence="2" id="KW-0732">Signal</keyword>
<evidence type="ECO:0000256" key="2">
    <source>
        <dbReference type="SAM" id="SignalP"/>
    </source>
</evidence>
<protein>
    <submittedName>
        <fullName evidence="3">Uncharacterized protein</fullName>
    </submittedName>
</protein>
<feature type="signal peptide" evidence="2">
    <location>
        <begin position="1"/>
        <end position="20"/>
    </location>
</feature>
<keyword evidence="4" id="KW-1185">Reference proteome</keyword>
<comment type="caution">
    <text evidence="3">The sequence shown here is derived from an EMBL/GenBank/DDBJ whole genome shotgun (WGS) entry which is preliminary data.</text>
</comment>
<feature type="non-terminal residue" evidence="3">
    <location>
        <position position="1"/>
    </location>
</feature>
<dbReference type="InterPro" id="IPR009737">
    <property type="entry name" value="Aim32/Apd1-like"/>
</dbReference>
<proteinExistence type="predicted"/>
<feature type="non-terminal residue" evidence="3">
    <location>
        <position position="274"/>
    </location>
</feature>
<dbReference type="AlphaFoldDB" id="A0A9P6KA99"/>
<feature type="compositionally biased region" description="Basic and acidic residues" evidence="1">
    <location>
        <begin position="74"/>
        <end position="95"/>
    </location>
</feature>
<name>A0A9P6KA99_9FUNG</name>
<evidence type="ECO:0000313" key="3">
    <source>
        <dbReference type="EMBL" id="KAF9577450.1"/>
    </source>
</evidence>
<evidence type="ECO:0000256" key="1">
    <source>
        <dbReference type="SAM" id="MobiDB-lite"/>
    </source>
</evidence>